<organism evidence="1 2">
    <name type="scientific">Trifolium medium</name>
    <dbReference type="NCBI Taxonomy" id="97028"/>
    <lineage>
        <taxon>Eukaryota</taxon>
        <taxon>Viridiplantae</taxon>
        <taxon>Streptophyta</taxon>
        <taxon>Embryophyta</taxon>
        <taxon>Tracheophyta</taxon>
        <taxon>Spermatophyta</taxon>
        <taxon>Magnoliopsida</taxon>
        <taxon>eudicotyledons</taxon>
        <taxon>Gunneridae</taxon>
        <taxon>Pentapetalae</taxon>
        <taxon>rosids</taxon>
        <taxon>fabids</taxon>
        <taxon>Fabales</taxon>
        <taxon>Fabaceae</taxon>
        <taxon>Papilionoideae</taxon>
        <taxon>50 kb inversion clade</taxon>
        <taxon>NPAAA clade</taxon>
        <taxon>Hologalegina</taxon>
        <taxon>IRL clade</taxon>
        <taxon>Trifolieae</taxon>
        <taxon>Trifolium</taxon>
    </lineage>
</organism>
<dbReference type="AlphaFoldDB" id="A0A392TWX0"/>
<proteinExistence type="predicted"/>
<feature type="non-terminal residue" evidence="1">
    <location>
        <position position="1"/>
    </location>
</feature>
<dbReference type="EMBL" id="LXQA010678824">
    <property type="protein sequence ID" value="MCI65602.1"/>
    <property type="molecule type" value="Genomic_DNA"/>
</dbReference>
<sequence>DKSLVGLVKQGLLGGGTKLEVLETNNGLKYVSE</sequence>
<evidence type="ECO:0000313" key="2">
    <source>
        <dbReference type="Proteomes" id="UP000265520"/>
    </source>
</evidence>
<accession>A0A392TWX0</accession>
<name>A0A392TWX0_9FABA</name>
<dbReference type="Proteomes" id="UP000265520">
    <property type="component" value="Unassembled WGS sequence"/>
</dbReference>
<comment type="caution">
    <text evidence="1">The sequence shown here is derived from an EMBL/GenBank/DDBJ whole genome shotgun (WGS) entry which is preliminary data.</text>
</comment>
<evidence type="ECO:0000313" key="1">
    <source>
        <dbReference type="EMBL" id="MCI65602.1"/>
    </source>
</evidence>
<reference evidence="1 2" key="1">
    <citation type="journal article" date="2018" name="Front. Plant Sci.">
        <title>Red Clover (Trifolium pratense) and Zigzag Clover (T. medium) - A Picture of Genomic Similarities and Differences.</title>
        <authorList>
            <person name="Dluhosova J."/>
            <person name="Istvanek J."/>
            <person name="Nedelnik J."/>
            <person name="Repkova J."/>
        </authorList>
    </citation>
    <scope>NUCLEOTIDE SEQUENCE [LARGE SCALE GENOMIC DNA]</scope>
    <source>
        <strain evidence="2">cv. 10/8</strain>
        <tissue evidence="1">Leaf</tissue>
    </source>
</reference>
<keyword evidence="2" id="KW-1185">Reference proteome</keyword>
<protein>
    <submittedName>
        <fullName evidence="1">Uncharacterized protein</fullName>
    </submittedName>
</protein>